<comment type="pathway">
    <text evidence="3">Secondary metabolite biosynthesis.</text>
</comment>
<evidence type="ECO:0000256" key="14">
    <source>
        <dbReference type="SAM" id="Phobius"/>
    </source>
</evidence>
<evidence type="ECO:0000256" key="4">
    <source>
        <dbReference type="ARBA" id="ARBA00010617"/>
    </source>
</evidence>
<comment type="similarity">
    <text evidence="4">Belongs to the cytochrome P450 family.</text>
</comment>
<comment type="caution">
    <text evidence="15">The sequence shown here is derived from an EMBL/GenBank/DDBJ whole genome shotgun (WGS) entry which is preliminary data.</text>
</comment>
<evidence type="ECO:0000256" key="6">
    <source>
        <dbReference type="ARBA" id="ARBA00022692"/>
    </source>
</evidence>
<evidence type="ECO:0000256" key="3">
    <source>
        <dbReference type="ARBA" id="ARBA00005179"/>
    </source>
</evidence>
<comment type="cofactor">
    <cofactor evidence="1 13">
        <name>heme</name>
        <dbReference type="ChEBI" id="CHEBI:30413"/>
    </cofactor>
</comment>
<feature type="transmembrane region" description="Helical" evidence="14">
    <location>
        <begin position="20"/>
        <end position="43"/>
    </location>
</feature>
<keyword evidence="9" id="KW-0560">Oxidoreductase</keyword>
<dbReference type="GO" id="GO:0016705">
    <property type="term" value="F:oxidoreductase activity, acting on paired donors, with incorporation or reduction of molecular oxygen"/>
    <property type="evidence" value="ECO:0007669"/>
    <property type="project" value="InterPro"/>
</dbReference>
<dbReference type="SUPFAM" id="SSF48264">
    <property type="entry name" value="Cytochrome P450"/>
    <property type="match status" value="1"/>
</dbReference>
<dbReference type="InterPro" id="IPR036396">
    <property type="entry name" value="Cyt_P450_sf"/>
</dbReference>
<evidence type="ECO:0000256" key="12">
    <source>
        <dbReference type="ARBA" id="ARBA00023136"/>
    </source>
</evidence>
<protein>
    <recommendedName>
        <fullName evidence="17">Cytochrome P450</fullName>
    </recommendedName>
</protein>
<keyword evidence="7 13" id="KW-0479">Metal-binding</keyword>
<gene>
    <name evidence="15" type="ORF">ONZ51_g10225</name>
</gene>
<evidence type="ECO:0000256" key="5">
    <source>
        <dbReference type="ARBA" id="ARBA00022617"/>
    </source>
</evidence>
<dbReference type="Gene3D" id="1.10.630.10">
    <property type="entry name" value="Cytochrome P450"/>
    <property type="match status" value="1"/>
</dbReference>
<evidence type="ECO:0000313" key="16">
    <source>
        <dbReference type="Proteomes" id="UP001215151"/>
    </source>
</evidence>
<dbReference type="InterPro" id="IPR050364">
    <property type="entry name" value="Cytochrome_P450_fung"/>
</dbReference>
<evidence type="ECO:0000256" key="13">
    <source>
        <dbReference type="PIRSR" id="PIRSR602401-1"/>
    </source>
</evidence>
<dbReference type="GO" id="GO:0004497">
    <property type="term" value="F:monooxygenase activity"/>
    <property type="evidence" value="ECO:0007669"/>
    <property type="project" value="UniProtKB-KW"/>
</dbReference>
<keyword evidence="5 13" id="KW-0349">Heme</keyword>
<comment type="subcellular location">
    <subcellularLocation>
        <location evidence="2">Membrane</location>
    </subcellularLocation>
</comment>
<keyword evidence="12 14" id="KW-0472">Membrane</keyword>
<dbReference type="Proteomes" id="UP001215151">
    <property type="component" value="Unassembled WGS sequence"/>
</dbReference>
<dbReference type="GO" id="GO:0016020">
    <property type="term" value="C:membrane"/>
    <property type="evidence" value="ECO:0007669"/>
    <property type="project" value="UniProtKB-SubCell"/>
</dbReference>
<dbReference type="CDD" id="cd11065">
    <property type="entry name" value="CYP64-like"/>
    <property type="match status" value="1"/>
</dbReference>
<evidence type="ECO:0000256" key="11">
    <source>
        <dbReference type="ARBA" id="ARBA00023033"/>
    </source>
</evidence>
<proteinExistence type="inferred from homology"/>
<evidence type="ECO:0000256" key="8">
    <source>
        <dbReference type="ARBA" id="ARBA00022989"/>
    </source>
</evidence>
<reference evidence="15" key="1">
    <citation type="submission" date="2022-11" db="EMBL/GenBank/DDBJ databases">
        <title>Genome Sequence of Cubamyces cubensis.</title>
        <authorList>
            <person name="Buettner E."/>
        </authorList>
    </citation>
    <scope>NUCLEOTIDE SEQUENCE</scope>
    <source>
        <strain evidence="15">MPL-01</strain>
    </source>
</reference>
<dbReference type="GO" id="GO:0005506">
    <property type="term" value="F:iron ion binding"/>
    <property type="evidence" value="ECO:0007669"/>
    <property type="project" value="InterPro"/>
</dbReference>
<dbReference type="AlphaFoldDB" id="A0AAD7TK99"/>
<dbReference type="PRINTS" id="PR00385">
    <property type="entry name" value="P450"/>
</dbReference>
<dbReference type="EMBL" id="JAPEVG010000391">
    <property type="protein sequence ID" value="KAJ8463486.1"/>
    <property type="molecule type" value="Genomic_DNA"/>
</dbReference>
<accession>A0AAD7TK99</accession>
<evidence type="ECO:0000256" key="7">
    <source>
        <dbReference type="ARBA" id="ARBA00022723"/>
    </source>
</evidence>
<name>A0AAD7TK99_9APHY</name>
<keyword evidence="11" id="KW-0503">Monooxygenase</keyword>
<evidence type="ECO:0008006" key="17">
    <source>
        <dbReference type="Google" id="ProtNLM"/>
    </source>
</evidence>
<keyword evidence="10 13" id="KW-0408">Iron</keyword>
<evidence type="ECO:0000256" key="10">
    <source>
        <dbReference type="ARBA" id="ARBA00023004"/>
    </source>
</evidence>
<keyword evidence="8 14" id="KW-1133">Transmembrane helix</keyword>
<organism evidence="15 16">
    <name type="scientific">Trametes cubensis</name>
    <dbReference type="NCBI Taxonomy" id="1111947"/>
    <lineage>
        <taxon>Eukaryota</taxon>
        <taxon>Fungi</taxon>
        <taxon>Dikarya</taxon>
        <taxon>Basidiomycota</taxon>
        <taxon>Agaricomycotina</taxon>
        <taxon>Agaricomycetes</taxon>
        <taxon>Polyporales</taxon>
        <taxon>Polyporaceae</taxon>
        <taxon>Trametes</taxon>
    </lineage>
</organism>
<sequence>MTNTTILHYLPNAQLTSGWGFIGLPSIWVSWSAVFVLGVWSLFSRNDQDTHPPGPAGLPLIGNVHQMTHDAWNKFTEWKAIYGPIVHLRLFRQNVVVLNTLQVAVDLLDKRAAKYSSRPRFVVACQMLTEGYFFVFQGYSDLWRRMRRAAHESLHKGAVHQFHAIQTTEATMLLQDLLLSPENWEKHLSRTSASTLLSACYGTPPLKSIDDRQLELLNTFTRKIVRAGYVDAYAVECMPFLRHIPTWLAPWKKDALEWAPRFTKLFEDLFTQARNRAVNEDRTETISAMIYENEKKYNLTPQETAWLVGTIASGYETISGTMSWWALAMVLNPDVQKMAQAEIDAVVGRDRLPTMDDVDKLVYLQAMLKEVLRWHPVGPLGMQHTSSEDDHYEGYFIPKGTICIANVWAINRDPDIWGPDADKFNPARYLQLNDALVAAMADTKDEGHVTYGFGRRICVGRHLARDTLLLNMASILWMFDVKPPLDSAGTPIECVEDSVDHGLVVRPQEYQHRFVPRNPDVVDILQSSKELLGI</sequence>
<dbReference type="PANTHER" id="PTHR46300:SF2">
    <property type="entry name" value="CYTOCHROME P450 MONOOXYGENASE ALNH-RELATED"/>
    <property type="match status" value="1"/>
</dbReference>
<dbReference type="InterPro" id="IPR001128">
    <property type="entry name" value="Cyt_P450"/>
</dbReference>
<keyword evidence="16" id="KW-1185">Reference proteome</keyword>
<evidence type="ECO:0000256" key="9">
    <source>
        <dbReference type="ARBA" id="ARBA00023002"/>
    </source>
</evidence>
<evidence type="ECO:0000256" key="1">
    <source>
        <dbReference type="ARBA" id="ARBA00001971"/>
    </source>
</evidence>
<feature type="binding site" description="axial binding residue" evidence="13">
    <location>
        <position position="458"/>
    </location>
    <ligand>
        <name>heme</name>
        <dbReference type="ChEBI" id="CHEBI:30413"/>
    </ligand>
    <ligandPart>
        <name>Fe</name>
        <dbReference type="ChEBI" id="CHEBI:18248"/>
    </ligandPart>
</feature>
<dbReference type="Pfam" id="PF00067">
    <property type="entry name" value="p450"/>
    <property type="match status" value="1"/>
</dbReference>
<evidence type="ECO:0000313" key="15">
    <source>
        <dbReference type="EMBL" id="KAJ8463486.1"/>
    </source>
</evidence>
<dbReference type="PRINTS" id="PR00463">
    <property type="entry name" value="EP450I"/>
</dbReference>
<keyword evidence="6 14" id="KW-0812">Transmembrane</keyword>
<dbReference type="InterPro" id="IPR002401">
    <property type="entry name" value="Cyt_P450_E_grp-I"/>
</dbReference>
<dbReference type="GO" id="GO:0020037">
    <property type="term" value="F:heme binding"/>
    <property type="evidence" value="ECO:0007669"/>
    <property type="project" value="InterPro"/>
</dbReference>
<dbReference type="PANTHER" id="PTHR46300">
    <property type="entry name" value="P450, PUTATIVE (EUROFUNG)-RELATED-RELATED"/>
    <property type="match status" value="1"/>
</dbReference>
<evidence type="ECO:0000256" key="2">
    <source>
        <dbReference type="ARBA" id="ARBA00004370"/>
    </source>
</evidence>